<protein>
    <recommendedName>
        <fullName evidence="2">Heme chaperone HemW</fullName>
    </recommendedName>
</protein>
<dbReference type="InterPro" id="IPR006638">
    <property type="entry name" value="Elp3/MiaA/NifB-like_rSAM"/>
</dbReference>
<dbReference type="EMBL" id="CAADFA010000770">
    <property type="protein sequence ID" value="VFJ74142.1"/>
    <property type="molecule type" value="Genomic_DNA"/>
</dbReference>
<keyword evidence="2" id="KW-0949">S-adenosyl-L-methionine</keyword>
<comment type="subcellular location">
    <subcellularLocation>
        <location evidence="2">Cytoplasm</location>
    </subcellularLocation>
</comment>
<dbReference type="GO" id="GO:0051539">
    <property type="term" value="F:4 iron, 4 sulfur cluster binding"/>
    <property type="evidence" value="ECO:0007669"/>
    <property type="project" value="UniProtKB-UniRule"/>
</dbReference>
<sequence>MTNLPLSQPIHPKSDTGRLKGDRPLEIDSSPAGLYFHIPFCRQVCYYCDFHFSLSLRDKDAMIAAMEREMALRGDYLDGQTVGSLYLGGGTPSALALADIERLLTKSRALFPVAANAEITLEANPDDLAGDLGREYLAGLAALGINRLSIGIQSFHDHELRTMNRRHTAREGVACVENAYRCGFGNVNLDLIYGLPDSTPASWSYSLETALGLSPAHLSCYHLAFEEKTAFAHFRKKGKLCPCSEENSEGQYQWLCDRMGQEGYEHYEIANFAREGRQSGHNNGYWMGSPYLGVGPAAHSFDGKSRQWNIAHNRHYREGVLQGAGFYEREVLSERDRFHDYLLTRFRTARGIDLGYLRHHFPGLYPDFHGRLSRYFATDVLAGAGDRYRLTEKGMFRSDGIIGDLF</sequence>
<dbReference type="InterPro" id="IPR007197">
    <property type="entry name" value="rSAM"/>
</dbReference>
<dbReference type="EMBL" id="CAADFL010000860">
    <property type="protein sequence ID" value="VFK22447.1"/>
    <property type="molecule type" value="Genomic_DNA"/>
</dbReference>
<feature type="region of interest" description="Disordered" evidence="3">
    <location>
        <begin position="1"/>
        <end position="23"/>
    </location>
</feature>
<comment type="similarity">
    <text evidence="1">Belongs to the anaerobic coproporphyrinogen-III oxidase family. HemW subfamily.</text>
</comment>
<dbReference type="SFLD" id="SFLDS00029">
    <property type="entry name" value="Radical_SAM"/>
    <property type="match status" value="1"/>
</dbReference>
<evidence type="ECO:0000313" key="6">
    <source>
        <dbReference type="EMBL" id="VFJ74461.1"/>
    </source>
</evidence>
<keyword evidence="2" id="KW-0479">Metal-binding</keyword>
<dbReference type="SFLD" id="SFLDG01065">
    <property type="entry name" value="anaerobic_coproporphyrinogen-I"/>
    <property type="match status" value="1"/>
</dbReference>
<keyword evidence="2" id="KW-0004">4Fe-4S</keyword>
<evidence type="ECO:0000259" key="4">
    <source>
        <dbReference type="PROSITE" id="PS51918"/>
    </source>
</evidence>
<keyword evidence="2" id="KW-0963">Cytoplasm</keyword>
<proteinExistence type="inferred from homology"/>
<dbReference type="Pfam" id="PF04055">
    <property type="entry name" value="Radical_SAM"/>
    <property type="match status" value="1"/>
</dbReference>
<dbReference type="GO" id="GO:0005737">
    <property type="term" value="C:cytoplasm"/>
    <property type="evidence" value="ECO:0007669"/>
    <property type="project" value="UniProtKB-SubCell"/>
</dbReference>
<dbReference type="GO" id="GO:0006779">
    <property type="term" value="P:porphyrin-containing compound biosynthetic process"/>
    <property type="evidence" value="ECO:0007669"/>
    <property type="project" value="InterPro"/>
</dbReference>
<dbReference type="InterPro" id="IPR004559">
    <property type="entry name" value="HemW-like"/>
</dbReference>
<dbReference type="GO" id="GO:0046872">
    <property type="term" value="F:metal ion binding"/>
    <property type="evidence" value="ECO:0007669"/>
    <property type="project" value="UniProtKB-UniRule"/>
</dbReference>
<dbReference type="AlphaFoldDB" id="A0A450TXN4"/>
<name>A0A450TXN4_9GAMM</name>
<gene>
    <name evidence="6" type="ORF">BECKFM1743A_GA0114220_107801</name>
    <name evidence="7" type="ORF">BECKFM1743B_GA0114221_108601</name>
    <name evidence="5" type="ORF">BECKFM1743C_GA0114222_107701</name>
</gene>
<dbReference type="PROSITE" id="PS51918">
    <property type="entry name" value="RADICAL_SAM"/>
    <property type="match status" value="1"/>
</dbReference>
<evidence type="ECO:0000313" key="5">
    <source>
        <dbReference type="EMBL" id="VFJ74142.1"/>
    </source>
</evidence>
<dbReference type="InterPro" id="IPR034505">
    <property type="entry name" value="Coproporphyrinogen-III_oxidase"/>
</dbReference>
<feature type="compositionally biased region" description="Basic and acidic residues" evidence="3">
    <location>
        <begin position="12"/>
        <end position="23"/>
    </location>
</feature>
<keyword evidence="2" id="KW-0411">Iron-sulfur</keyword>
<dbReference type="GO" id="GO:0004109">
    <property type="term" value="F:coproporphyrinogen oxidase activity"/>
    <property type="evidence" value="ECO:0007669"/>
    <property type="project" value="InterPro"/>
</dbReference>
<keyword evidence="2" id="KW-0349">Heme</keyword>
<reference evidence="5" key="1">
    <citation type="submission" date="2019-02" db="EMBL/GenBank/DDBJ databases">
        <authorList>
            <person name="Gruber-Vodicka R. H."/>
            <person name="Seah K. B. B."/>
        </authorList>
    </citation>
    <scope>NUCLEOTIDE SEQUENCE</scope>
    <source>
        <strain evidence="6">BECK_BZ163</strain>
        <strain evidence="7">BECK_BZ164</strain>
        <strain evidence="5">BECK_BZ165</strain>
    </source>
</reference>
<evidence type="ECO:0000256" key="3">
    <source>
        <dbReference type="SAM" id="MobiDB-lite"/>
    </source>
</evidence>
<dbReference type="PANTHER" id="PTHR13932:SF5">
    <property type="entry name" value="RADICAL S-ADENOSYL METHIONINE DOMAIN-CONTAINING PROTEIN 1, MITOCHONDRIAL"/>
    <property type="match status" value="1"/>
</dbReference>
<comment type="function">
    <text evidence="2">Probably acts as a heme chaperone, transferring heme to an unknown acceptor. Binds one molecule of heme per monomer, possibly covalently. Binds 1 [4Fe-4S] cluster. The cluster is coordinated with 3 cysteines and an exchangeable S-adenosyl-L-methionine.</text>
</comment>
<keyword evidence="2" id="KW-0408">Iron</keyword>
<evidence type="ECO:0000256" key="2">
    <source>
        <dbReference type="RuleBase" id="RU364116"/>
    </source>
</evidence>
<dbReference type="SFLD" id="SFLDF00562">
    <property type="entry name" value="HemN-like__clustered_with_heat"/>
    <property type="match status" value="1"/>
</dbReference>
<accession>A0A450TXN4</accession>
<dbReference type="Gene3D" id="3.30.750.200">
    <property type="match status" value="1"/>
</dbReference>
<dbReference type="SMART" id="SM00729">
    <property type="entry name" value="Elp3"/>
    <property type="match status" value="1"/>
</dbReference>
<dbReference type="NCBIfam" id="TIGR00539">
    <property type="entry name" value="hemN_rel"/>
    <property type="match status" value="1"/>
</dbReference>
<dbReference type="EMBL" id="CAADEZ010000780">
    <property type="protein sequence ID" value="VFJ74461.1"/>
    <property type="molecule type" value="Genomic_DNA"/>
</dbReference>
<dbReference type="PANTHER" id="PTHR13932">
    <property type="entry name" value="COPROPORPHYRINIGEN III OXIDASE"/>
    <property type="match status" value="1"/>
</dbReference>
<dbReference type="InterPro" id="IPR058240">
    <property type="entry name" value="rSAM_sf"/>
</dbReference>
<dbReference type="SUPFAM" id="SSF102114">
    <property type="entry name" value="Radical SAM enzymes"/>
    <property type="match status" value="1"/>
</dbReference>
<evidence type="ECO:0000313" key="7">
    <source>
        <dbReference type="EMBL" id="VFK22447.1"/>
    </source>
</evidence>
<evidence type="ECO:0000256" key="1">
    <source>
        <dbReference type="ARBA" id="ARBA00006100"/>
    </source>
</evidence>
<keyword evidence="2" id="KW-0143">Chaperone</keyword>
<organism evidence="5">
    <name type="scientific">Candidatus Kentrum sp. FM</name>
    <dbReference type="NCBI Taxonomy" id="2126340"/>
    <lineage>
        <taxon>Bacteria</taxon>
        <taxon>Pseudomonadati</taxon>
        <taxon>Pseudomonadota</taxon>
        <taxon>Gammaproteobacteria</taxon>
        <taxon>Candidatus Kentrum</taxon>
    </lineage>
</organism>
<feature type="domain" description="Radical SAM core" evidence="4">
    <location>
        <begin position="26"/>
        <end position="265"/>
    </location>
</feature>